<evidence type="ECO:0000313" key="3">
    <source>
        <dbReference type="Proteomes" id="UP000717585"/>
    </source>
</evidence>
<protein>
    <submittedName>
        <fullName evidence="2">Uncharacterized protein</fullName>
    </submittedName>
</protein>
<sequence>MSSSNEGAPQTTSMNTATKIQTETNRSHMVSRIVGTNNSDPIDALPQRPSTGKSVHSDSSTKTSSVKEREPAVRPGGGRIPRKYKAAAHSLTQGTSPLIEVSDSAYEGHTTCEIDSQGRIMVRQKDDLRHKGQHGKSVICKPGLIVSDHAVFLSVLIMRCAQKLVVDYLPCPLGGWSKEDGGHLSEVGLAIRLGQEGPEVVREIIKAWDLVVPRDSALSTFFRTVGDAILCSGLRHHICIRTSDATHRTVLNFLLSLPFVTYTRNNASTPRPAWLYTVTDDEARFKQLLAGQLEGCWICMTKSEDTSDLVMQMVIQSGHPIVELDFTKPEDCKFPAPAFVQVFSPMTFAVVHSIRPKGETDTTWITRDVVYRAEFPTNKRKAAKTQAEKMW</sequence>
<dbReference type="AlphaFoldDB" id="A0A8J6AWZ0"/>
<dbReference type="Proteomes" id="UP000717585">
    <property type="component" value="Unassembled WGS sequence"/>
</dbReference>
<evidence type="ECO:0000256" key="1">
    <source>
        <dbReference type="SAM" id="MobiDB-lite"/>
    </source>
</evidence>
<feature type="region of interest" description="Disordered" evidence="1">
    <location>
        <begin position="1"/>
        <end position="81"/>
    </location>
</feature>
<keyword evidence="3" id="KW-1185">Reference proteome</keyword>
<comment type="caution">
    <text evidence="2">The sequence shown here is derived from an EMBL/GenBank/DDBJ whole genome shotgun (WGS) entry which is preliminary data.</text>
</comment>
<gene>
    <name evidence="2" type="ORF">J8273_1985</name>
</gene>
<proteinExistence type="predicted"/>
<accession>A0A8J6AWZ0</accession>
<evidence type="ECO:0000313" key="2">
    <source>
        <dbReference type="EMBL" id="KAG9396931.1"/>
    </source>
</evidence>
<feature type="compositionally biased region" description="Polar residues" evidence="1">
    <location>
        <begin position="1"/>
        <end position="40"/>
    </location>
</feature>
<dbReference type="EMBL" id="JAHDYR010000005">
    <property type="protein sequence ID" value="KAG9396931.1"/>
    <property type="molecule type" value="Genomic_DNA"/>
</dbReference>
<reference evidence="2" key="1">
    <citation type="submission" date="2021-05" db="EMBL/GenBank/DDBJ databases">
        <title>A free-living protist that lacks canonical eukaryotic 1 DNA replication and segregation systems.</title>
        <authorList>
            <person name="Salas-Leiva D.E."/>
            <person name="Tromer E.C."/>
            <person name="Curtis B.A."/>
            <person name="Jerlstrom-Hultqvist J."/>
            <person name="Kolisko M."/>
            <person name="Yi Z."/>
            <person name="Salas-Leiva J.S."/>
            <person name="Gallot-Lavallee L."/>
            <person name="Kops G.J.P.L."/>
            <person name="Archibald J.M."/>
            <person name="Simpson A.G.B."/>
            <person name="Roger A.J."/>
        </authorList>
    </citation>
    <scope>NUCLEOTIDE SEQUENCE</scope>
    <source>
        <strain evidence="2">BICM</strain>
    </source>
</reference>
<name>A0A8J6AWZ0_9EUKA</name>
<organism evidence="2 3">
    <name type="scientific">Carpediemonas membranifera</name>
    <dbReference type="NCBI Taxonomy" id="201153"/>
    <lineage>
        <taxon>Eukaryota</taxon>
        <taxon>Metamonada</taxon>
        <taxon>Carpediemonas-like organisms</taxon>
        <taxon>Carpediemonas</taxon>
    </lineage>
</organism>
<feature type="compositionally biased region" description="Low complexity" evidence="1">
    <location>
        <begin position="53"/>
        <end position="64"/>
    </location>
</feature>